<evidence type="ECO:0000256" key="1">
    <source>
        <dbReference type="ARBA" id="ARBA00023015"/>
    </source>
</evidence>
<dbReference type="PROSITE" id="PS50043">
    <property type="entry name" value="HTH_LUXR_2"/>
    <property type="match status" value="1"/>
</dbReference>
<evidence type="ECO:0000313" key="6">
    <source>
        <dbReference type="Proteomes" id="UP001521150"/>
    </source>
</evidence>
<keyword evidence="1" id="KW-0805">Transcription regulation</keyword>
<dbReference type="InterPro" id="IPR000792">
    <property type="entry name" value="Tscrpt_reg_LuxR_C"/>
</dbReference>
<comment type="caution">
    <text evidence="5">The sequence shown here is derived from an EMBL/GenBank/DDBJ whole genome shotgun (WGS) entry which is preliminary data.</text>
</comment>
<dbReference type="SUPFAM" id="SSF52540">
    <property type="entry name" value="P-loop containing nucleoside triphosphate hydrolases"/>
    <property type="match status" value="1"/>
</dbReference>
<evidence type="ECO:0000313" key="5">
    <source>
        <dbReference type="EMBL" id="MCE7003847.1"/>
    </source>
</evidence>
<dbReference type="Pfam" id="PF00196">
    <property type="entry name" value="GerE"/>
    <property type="match status" value="1"/>
</dbReference>
<evidence type="ECO:0000256" key="3">
    <source>
        <dbReference type="ARBA" id="ARBA00023163"/>
    </source>
</evidence>
<dbReference type="EMBL" id="JAJVCN010000001">
    <property type="protein sequence ID" value="MCE7003847.1"/>
    <property type="molecule type" value="Genomic_DNA"/>
</dbReference>
<dbReference type="PRINTS" id="PR00038">
    <property type="entry name" value="HTHLUXR"/>
</dbReference>
<keyword evidence="3" id="KW-0804">Transcription</keyword>
<protein>
    <submittedName>
        <fullName evidence="5">Helix-turn-helix transcriptional regulator</fullName>
    </submittedName>
</protein>
<evidence type="ECO:0000256" key="2">
    <source>
        <dbReference type="ARBA" id="ARBA00023125"/>
    </source>
</evidence>
<dbReference type="RefSeq" id="WP_233725402.1">
    <property type="nucleotide sequence ID" value="NZ_JAJVCN010000001.1"/>
</dbReference>
<keyword evidence="2" id="KW-0238">DNA-binding</keyword>
<dbReference type="Gene3D" id="1.10.10.10">
    <property type="entry name" value="Winged helix-like DNA-binding domain superfamily/Winged helix DNA-binding domain"/>
    <property type="match status" value="1"/>
</dbReference>
<keyword evidence="6" id="KW-1185">Reference proteome</keyword>
<dbReference type="PANTHER" id="PTHR44688:SF16">
    <property type="entry name" value="DNA-BINDING TRANSCRIPTIONAL ACTIVATOR DEVR_DOSR"/>
    <property type="match status" value="1"/>
</dbReference>
<reference evidence="5 6" key="1">
    <citation type="submission" date="2021-12" db="EMBL/GenBank/DDBJ databases">
        <title>Genome sequence of Kibdelosporangium philippinense ATCC 49844.</title>
        <authorList>
            <person name="Fedorov E.A."/>
            <person name="Omeragic M."/>
            <person name="Shalygina K.F."/>
            <person name="Maclea K.S."/>
        </authorList>
    </citation>
    <scope>NUCLEOTIDE SEQUENCE [LARGE SCALE GENOMIC DNA]</scope>
    <source>
        <strain evidence="5 6">ATCC 49844</strain>
    </source>
</reference>
<dbReference type="SUPFAM" id="SSF46894">
    <property type="entry name" value="C-terminal effector domain of the bipartite response regulators"/>
    <property type="match status" value="1"/>
</dbReference>
<feature type="domain" description="HTH luxR-type" evidence="4">
    <location>
        <begin position="694"/>
        <end position="759"/>
    </location>
</feature>
<dbReference type="InterPro" id="IPR016032">
    <property type="entry name" value="Sig_transdc_resp-reg_C-effctor"/>
</dbReference>
<dbReference type="InterPro" id="IPR036388">
    <property type="entry name" value="WH-like_DNA-bd_sf"/>
</dbReference>
<proteinExistence type="predicted"/>
<gene>
    <name evidence="5" type="ORF">LWC34_13555</name>
</gene>
<name>A0ABS8Z8V5_9PSEU</name>
<sequence>MHTLSARVATDPSAPLRLAVVAPGGYGKTRLLRELAKAYHAAGVEVVTDWPTTGADDWRRAVMLVDDAHLLPGTQLRMLREMPCPRLVIACRPWPQSPELADLVHVLDRGNLSSWDIQDVRQICPPVADTVHALTDGVPRWVVRLAEAGGQVTPAVMQYLRYELESLGDDVVSYLVAARSGLGNRIDVLSSLLGYGSDGVAEVMRAARATGFVGPSGSVIPLCSLALAKVVPAEHYLGVLQRLAVLQLDRAEPVLPFARSLVGSGATGSTVATVLSTAAHEVVADNPALAAELFGAAVSAGQPLSGVITDWARAAALSGDLDTALRLADQAILAQNHAGASIAGAALAHRGQWARCAQLYGWARESSFAQIASIAVGSLATVPSSRVDRPPTALDGAAALMADGIRQSVSGDPSSALSCLVQASALLEPAGRDALVPDSPAALAALVAIHSGSLDLASSLVDAAVAGRMGGDVMRVRHRQLLAWIRMMRGQFADAAQLIDGLAVREPRDQLFQTALRVGLARRSGDAVTLRRVWTDVSACLVRHPVDLFTLLPVAEFIVTGARLRDPARLVDAFALVDKLGNPPLWTGPVHWASVQAAIVSENLPAAESHIMALALNPTPYGTALTQAARCWVDVCSGRVEAEVVMACAQGLRDVGHWWDSGRLASEAALRTQDRKAMVSLLDCARHLRPRQQSSPEVSPLSDREQEVAELVIQGMTYKQIGDKLFISAKTVEHHMARIRHRLGASNRSELITQLRALAKVKS</sequence>
<dbReference type="CDD" id="cd06170">
    <property type="entry name" value="LuxR_C_like"/>
    <property type="match status" value="1"/>
</dbReference>
<accession>A0ABS8Z8V5</accession>
<evidence type="ECO:0000259" key="4">
    <source>
        <dbReference type="PROSITE" id="PS50043"/>
    </source>
</evidence>
<dbReference type="InterPro" id="IPR027417">
    <property type="entry name" value="P-loop_NTPase"/>
</dbReference>
<dbReference type="Proteomes" id="UP001521150">
    <property type="component" value="Unassembled WGS sequence"/>
</dbReference>
<dbReference type="SMART" id="SM00421">
    <property type="entry name" value="HTH_LUXR"/>
    <property type="match status" value="1"/>
</dbReference>
<dbReference type="PROSITE" id="PS00622">
    <property type="entry name" value="HTH_LUXR_1"/>
    <property type="match status" value="1"/>
</dbReference>
<organism evidence="5 6">
    <name type="scientific">Kibdelosporangium philippinense</name>
    <dbReference type="NCBI Taxonomy" id="211113"/>
    <lineage>
        <taxon>Bacteria</taxon>
        <taxon>Bacillati</taxon>
        <taxon>Actinomycetota</taxon>
        <taxon>Actinomycetes</taxon>
        <taxon>Pseudonocardiales</taxon>
        <taxon>Pseudonocardiaceae</taxon>
        <taxon>Kibdelosporangium</taxon>
    </lineage>
</organism>
<dbReference type="PANTHER" id="PTHR44688">
    <property type="entry name" value="DNA-BINDING TRANSCRIPTIONAL ACTIVATOR DEVR_DOSR"/>
    <property type="match status" value="1"/>
</dbReference>